<dbReference type="SUPFAM" id="SSF48726">
    <property type="entry name" value="Immunoglobulin"/>
    <property type="match status" value="1"/>
</dbReference>
<gene>
    <name evidence="10" type="ORF">M9458_011450</name>
</gene>
<evidence type="ECO:0000256" key="8">
    <source>
        <dbReference type="ARBA" id="ARBA00023319"/>
    </source>
</evidence>
<evidence type="ECO:0000259" key="9">
    <source>
        <dbReference type="Pfam" id="PF07686"/>
    </source>
</evidence>
<feature type="domain" description="Immunoglobulin V-set" evidence="9">
    <location>
        <begin position="14"/>
        <end position="67"/>
    </location>
</feature>
<evidence type="ECO:0000256" key="1">
    <source>
        <dbReference type="ARBA" id="ARBA00004479"/>
    </source>
</evidence>
<accession>A0ABD0R3S2</accession>
<evidence type="ECO:0000313" key="11">
    <source>
        <dbReference type="Proteomes" id="UP001529510"/>
    </source>
</evidence>
<protein>
    <recommendedName>
        <fullName evidence="9">Immunoglobulin V-set domain-containing protein</fullName>
    </recommendedName>
</protein>
<dbReference type="InterPro" id="IPR000920">
    <property type="entry name" value="Myelin_P0-rel"/>
</dbReference>
<keyword evidence="2" id="KW-0812">Transmembrane</keyword>
<dbReference type="Proteomes" id="UP001529510">
    <property type="component" value="Unassembled WGS sequence"/>
</dbReference>
<dbReference type="Gene3D" id="2.60.40.10">
    <property type="entry name" value="Immunoglobulins"/>
    <property type="match status" value="1"/>
</dbReference>
<dbReference type="GO" id="GO:0016020">
    <property type="term" value="C:membrane"/>
    <property type="evidence" value="ECO:0007669"/>
    <property type="project" value="UniProtKB-SubCell"/>
</dbReference>
<dbReference type="PANTHER" id="PTHR13869">
    <property type="entry name" value="MYELIN P0 RELATED"/>
    <property type="match status" value="1"/>
</dbReference>
<keyword evidence="5" id="KW-0472">Membrane</keyword>
<evidence type="ECO:0000256" key="5">
    <source>
        <dbReference type="ARBA" id="ARBA00023136"/>
    </source>
</evidence>
<comment type="caution">
    <text evidence="10">The sequence shown here is derived from an EMBL/GenBank/DDBJ whole genome shotgun (WGS) entry which is preliminary data.</text>
</comment>
<evidence type="ECO:0000256" key="2">
    <source>
        <dbReference type="ARBA" id="ARBA00022692"/>
    </source>
</evidence>
<comment type="subcellular location">
    <subcellularLocation>
        <location evidence="1">Membrane</location>
        <topology evidence="1">Single-pass type I membrane protein</topology>
    </subcellularLocation>
</comment>
<proteinExistence type="predicted"/>
<dbReference type="InterPro" id="IPR013106">
    <property type="entry name" value="Ig_V-set"/>
</dbReference>
<evidence type="ECO:0000256" key="4">
    <source>
        <dbReference type="ARBA" id="ARBA00022989"/>
    </source>
</evidence>
<dbReference type="InterPro" id="IPR036179">
    <property type="entry name" value="Ig-like_dom_sf"/>
</dbReference>
<feature type="non-terminal residue" evidence="10">
    <location>
        <position position="1"/>
    </location>
</feature>
<evidence type="ECO:0000256" key="3">
    <source>
        <dbReference type="ARBA" id="ARBA00022729"/>
    </source>
</evidence>
<keyword evidence="11" id="KW-1185">Reference proteome</keyword>
<organism evidence="10 11">
    <name type="scientific">Cirrhinus mrigala</name>
    <name type="common">Mrigala</name>
    <dbReference type="NCBI Taxonomy" id="683832"/>
    <lineage>
        <taxon>Eukaryota</taxon>
        <taxon>Metazoa</taxon>
        <taxon>Chordata</taxon>
        <taxon>Craniata</taxon>
        <taxon>Vertebrata</taxon>
        <taxon>Euteleostomi</taxon>
        <taxon>Actinopterygii</taxon>
        <taxon>Neopterygii</taxon>
        <taxon>Teleostei</taxon>
        <taxon>Ostariophysi</taxon>
        <taxon>Cypriniformes</taxon>
        <taxon>Cyprinidae</taxon>
        <taxon>Labeoninae</taxon>
        <taxon>Labeonini</taxon>
        <taxon>Cirrhinus</taxon>
    </lineage>
</organism>
<dbReference type="InterPro" id="IPR013783">
    <property type="entry name" value="Ig-like_fold"/>
</dbReference>
<evidence type="ECO:0000256" key="6">
    <source>
        <dbReference type="ARBA" id="ARBA00023157"/>
    </source>
</evidence>
<dbReference type="PRINTS" id="PR00213">
    <property type="entry name" value="MYELINP0"/>
</dbReference>
<dbReference type="Pfam" id="PF07686">
    <property type="entry name" value="V-set"/>
    <property type="match status" value="1"/>
</dbReference>
<reference evidence="10 11" key="1">
    <citation type="submission" date="2024-05" db="EMBL/GenBank/DDBJ databases">
        <title>Genome sequencing and assembly of Indian major carp, Cirrhinus mrigala (Hamilton, 1822).</title>
        <authorList>
            <person name="Mohindra V."/>
            <person name="Chowdhury L.M."/>
            <person name="Lal K."/>
            <person name="Jena J.K."/>
        </authorList>
    </citation>
    <scope>NUCLEOTIDE SEQUENCE [LARGE SCALE GENOMIC DNA]</scope>
    <source>
        <strain evidence="10">CM1030</strain>
        <tissue evidence="10">Blood</tissue>
    </source>
</reference>
<dbReference type="AlphaFoldDB" id="A0ABD0R3S2"/>
<evidence type="ECO:0000313" key="10">
    <source>
        <dbReference type="EMBL" id="KAL0193154.1"/>
    </source>
</evidence>
<keyword evidence="3" id="KW-0732">Signal</keyword>
<name>A0ABD0R3S2_CIRMR</name>
<dbReference type="EMBL" id="JAMKFB020000005">
    <property type="protein sequence ID" value="KAL0193154.1"/>
    <property type="molecule type" value="Genomic_DNA"/>
</dbReference>
<keyword evidence="8" id="KW-0393">Immunoglobulin domain</keyword>
<feature type="non-terminal residue" evidence="10">
    <location>
        <position position="70"/>
    </location>
</feature>
<keyword evidence="7" id="KW-0325">Glycoprotein</keyword>
<evidence type="ECO:0000256" key="7">
    <source>
        <dbReference type="ARBA" id="ARBA00023180"/>
    </source>
</evidence>
<sequence>IFLYHGRAYPPDKGTFKGHAVWSGDVMKGDASITLQNVQFFFNGTYSCQVRNPPDFQGFAGEISLKVVQK</sequence>
<dbReference type="PANTHER" id="PTHR13869:SF21">
    <property type="entry name" value="MYELIN PROTEIN ZERO-LIKE PROTEIN 2"/>
    <property type="match status" value="1"/>
</dbReference>
<keyword evidence="4" id="KW-1133">Transmembrane helix</keyword>
<keyword evidence="6" id="KW-1015">Disulfide bond</keyword>